<protein>
    <submittedName>
        <fullName evidence="2">ABATE domain-containing protein</fullName>
    </submittedName>
</protein>
<sequence>MFVYVSNRPSLDLLGTLKWRRDVPEEQLHVPGDLSTWSAGSSLGIEVTAGPAELDQVRQAREALYRVVSAVRAGQAPVAPDVALLNRLAAGPGPRLQLRADGTVSRTSSVEQLLGALVRDALDLLAGPDLARVKDCSNARCTRLYVDVSRASSRRWCGMAECGNVAKVAAFRARQRS</sequence>
<dbReference type="Pfam" id="PF11706">
    <property type="entry name" value="zf-CGNR"/>
    <property type="match status" value="1"/>
</dbReference>
<gene>
    <name evidence="2" type="ORF">KIH74_10645</name>
</gene>
<dbReference type="Proteomes" id="UP001197247">
    <property type="component" value="Unassembled WGS sequence"/>
</dbReference>
<dbReference type="Gene3D" id="1.10.3300.10">
    <property type="entry name" value="Jann2411-like domain"/>
    <property type="match status" value="1"/>
</dbReference>
<dbReference type="InterPro" id="IPR021005">
    <property type="entry name" value="Znf_CGNR"/>
</dbReference>
<evidence type="ECO:0000313" key="2">
    <source>
        <dbReference type="EMBL" id="MBT0769379.1"/>
    </source>
</evidence>
<name>A0ABS5TG77_9ACTN</name>
<dbReference type="Pfam" id="PF07336">
    <property type="entry name" value="ABATE"/>
    <property type="match status" value="1"/>
</dbReference>
<evidence type="ECO:0000313" key="3">
    <source>
        <dbReference type="Proteomes" id="UP001197247"/>
    </source>
</evidence>
<dbReference type="PANTHER" id="PTHR35525">
    <property type="entry name" value="BLL6575 PROTEIN"/>
    <property type="match status" value="1"/>
</dbReference>
<dbReference type="InterPro" id="IPR010852">
    <property type="entry name" value="ABATE"/>
</dbReference>
<dbReference type="SUPFAM" id="SSF160904">
    <property type="entry name" value="Jann2411-like"/>
    <property type="match status" value="1"/>
</dbReference>
<comment type="caution">
    <text evidence="2">The sequence shown here is derived from an EMBL/GenBank/DDBJ whole genome shotgun (WGS) entry which is preliminary data.</text>
</comment>
<dbReference type="EMBL" id="JAHBAY010000004">
    <property type="protein sequence ID" value="MBT0769379.1"/>
    <property type="molecule type" value="Genomic_DNA"/>
</dbReference>
<dbReference type="PANTHER" id="PTHR35525:SF3">
    <property type="entry name" value="BLL6575 PROTEIN"/>
    <property type="match status" value="1"/>
</dbReference>
<accession>A0ABS5TG77</accession>
<organism evidence="2 3">
    <name type="scientific">Kineosporia corallincola</name>
    <dbReference type="NCBI Taxonomy" id="2835133"/>
    <lineage>
        <taxon>Bacteria</taxon>
        <taxon>Bacillati</taxon>
        <taxon>Actinomycetota</taxon>
        <taxon>Actinomycetes</taxon>
        <taxon>Kineosporiales</taxon>
        <taxon>Kineosporiaceae</taxon>
        <taxon>Kineosporia</taxon>
    </lineage>
</organism>
<dbReference type="InterPro" id="IPR023286">
    <property type="entry name" value="ABATE_dom_sf"/>
</dbReference>
<feature type="domain" description="Zinc finger CGNR" evidence="1">
    <location>
        <begin position="132"/>
        <end position="175"/>
    </location>
</feature>
<dbReference type="RefSeq" id="WP_214155681.1">
    <property type="nucleotide sequence ID" value="NZ_JAHBAY010000004.1"/>
</dbReference>
<keyword evidence="3" id="KW-1185">Reference proteome</keyword>
<evidence type="ECO:0000259" key="1">
    <source>
        <dbReference type="Pfam" id="PF11706"/>
    </source>
</evidence>
<proteinExistence type="predicted"/>
<reference evidence="2 3" key="1">
    <citation type="submission" date="2021-05" db="EMBL/GenBank/DDBJ databases">
        <title>Kineosporia and Streptomyces sp. nov. two new marine actinobacteria isolated from Coral.</title>
        <authorList>
            <person name="Buangrab K."/>
            <person name="Sutthacheep M."/>
            <person name="Yeemin T."/>
            <person name="Harunari E."/>
            <person name="Igarashi Y."/>
            <person name="Kanchanasin P."/>
            <person name="Tanasupawat S."/>
            <person name="Phongsopitanun W."/>
        </authorList>
    </citation>
    <scope>NUCLEOTIDE SEQUENCE [LARGE SCALE GENOMIC DNA]</scope>
    <source>
        <strain evidence="2 3">J2-2</strain>
    </source>
</reference>